<dbReference type="PRINTS" id="PR01806">
    <property type="entry name" value="VIRFACTRMVIN"/>
</dbReference>
<dbReference type="CDD" id="cd13123">
    <property type="entry name" value="MATE_MurJ_like"/>
    <property type="match status" value="1"/>
</dbReference>
<feature type="transmembrane region" description="Helical" evidence="10">
    <location>
        <begin position="29"/>
        <end position="49"/>
    </location>
</feature>
<gene>
    <name evidence="10" type="primary">murJ</name>
    <name evidence="12" type="ORF">EV659_103148</name>
</gene>
<evidence type="ECO:0000256" key="9">
    <source>
        <dbReference type="ARBA" id="ARBA00061532"/>
    </source>
</evidence>
<feature type="transmembrane region" description="Helical" evidence="10">
    <location>
        <begin position="452"/>
        <end position="470"/>
    </location>
</feature>
<evidence type="ECO:0000256" key="11">
    <source>
        <dbReference type="PIRNR" id="PIRNR002869"/>
    </source>
</evidence>
<comment type="similarity">
    <text evidence="9 10 11">Belongs to the MurJ/MviN family.</text>
</comment>
<dbReference type="PANTHER" id="PTHR47019">
    <property type="entry name" value="LIPID II FLIPPASE MURJ"/>
    <property type="match status" value="1"/>
</dbReference>
<keyword evidence="4 10" id="KW-0133">Cell shape</keyword>
<dbReference type="GO" id="GO:0071555">
    <property type="term" value="P:cell wall organization"/>
    <property type="evidence" value="ECO:0007669"/>
    <property type="project" value="UniProtKB-UniRule"/>
</dbReference>
<keyword evidence="2 10" id="KW-1003">Cell membrane</keyword>
<feature type="transmembrane region" description="Helical" evidence="10">
    <location>
        <begin position="412"/>
        <end position="432"/>
    </location>
</feature>
<dbReference type="GO" id="GO:0008360">
    <property type="term" value="P:regulation of cell shape"/>
    <property type="evidence" value="ECO:0007669"/>
    <property type="project" value="UniProtKB-UniRule"/>
</dbReference>
<comment type="function">
    <text evidence="8 10 11">Involved in peptidoglycan biosynthesis. Transports lipid-linked peptidoglycan precursors from the inner to the outer leaflet of the cytoplasmic membrane.</text>
</comment>
<dbReference type="GO" id="GO:0034204">
    <property type="term" value="P:lipid translocation"/>
    <property type="evidence" value="ECO:0007669"/>
    <property type="project" value="TreeGrafter"/>
</dbReference>
<dbReference type="InterPro" id="IPR051050">
    <property type="entry name" value="Lipid_II_flippase_MurJ/MviN"/>
</dbReference>
<feature type="transmembrane region" description="Helical" evidence="10">
    <location>
        <begin position="161"/>
        <end position="180"/>
    </location>
</feature>
<dbReference type="RefSeq" id="WP_132707818.1">
    <property type="nucleotide sequence ID" value="NZ_JACIGF010000003.1"/>
</dbReference>
<dbReference type="GO" id="GO:0009252">
    <property type="term" value="P:peptidoglycan biosynthetic process"/>
    <property type="evidence" value="ECO:0007669"/>
    <property type="project" value="UniProtKB-UniRule"/>
</dbReference>
<comment type="pathway">
    <text evidence="10">Cell wall biogenesis; peptidoglycan biosynthesis.</text>
</comment>
<sequence>MIRSFFSVGGLTLVSRVLGFVRDLLMARFLGAGMAADAFVIAFKLPNLFRRLFAEGAFSAAFVPLFAERLGLNPGDAQRRDARAFAEQALAVLLPALIVLTALAELFTPAIIWLLTGGFRDDDPAKTALAIELTRLTFPYLLSISLVALFGGVLNGLGRYAAFAAAPILLNLVLVTALIWRHDDTVTTARALAAGLSIAGVVQLVFIAIAAHRAGFGLRLRAPRLSPPVRRLLTNMGPVALGAGVMQINLLVDVVLASRFLGEGALSFLYYADRLNQLPLGVIGIAVGTVLLPSITRALSDGNEALGLDRLNRGLEFALVLTVPAAVALALAPDAWLRPIYQHGAFTPADTAATAAALTAYAVGLPAYVLVKVLTPAFYARQDTRTPVAVSMAAVAVNVALNLALIGPLAHAGLALATAIAAWANALVLLAILVRRGHYRPDARLARTLPRLALAAAAMGGAVYALAVWIGAPEAKLDQALAAALLVVAGLGLYGAGLLATGAVRAGELRALLRRG</sequence>
<dbReference type="GO" id="GO:0015648">
    <property type="term" value="F:lipid-linked peptidoglycan transporter activity"/>
    <property type="evidence" value="ECO:0007669"/>
    <property type="project" value="UniProtKB-UniRule"/>
</dbReference>
<dbReference type="GO" id="GO:0005886">
    <property type="term" value="C:plasma membrane"/>
    <property type="evidence" value="ECO:0007669"/>
    <property type="project" value="UniProtKB-SubCell"/>
</dbReference>
<keyword evidence="3 10" id="KW-0812">Transmembrane</keyword>
<dbReference type="NCBIfam" id="TIGR01695">
    <property type="entry name" value="murJ_mviN"/>
    <property type="match status" value="1"/>
</dbReference>
<evidence type="ECO:0000313" key="12">
    <source>
        <dbReference type="EMBL" id="TCP36261.1"/>
    </source>
</evidence>
<feature type="transmembrane region" description="Helical" evidence="10">
    <location>
        <begin position="386"/>
        <end position="406"/>
    </location>
</feature>
<feature type="transmembrane region" description="Helical" evidence="10">
    <location>
        <begin position="482"/>
        <end position="504"/>
    </location>
</feature>
<feature type="transmembrane region" description="Helical" evidence="10">
    <location>
        <begin position="136"/>
        <end position="154"/>
    </location>
</feature>
<feature type="transmembrane region" description="Helical" evidence="10">
    <location>
        <begin position="232"/>
        <end position="258"/>
    </location>
</feature>
<dbReference type="EMBL" id="SLXO01000003">
    <property type="protein sequence ID" value="TCP36261.1"/>
    <property type="molecule type" value="Genomic_DNA"/>
</dbReference>
<keyword evidence="7 10" id="KW-0472">Membrane</keyword>
<evidence type="ECO:0000313" key="13">
    <source>
        <dbReference type="Proteomes" id="UP000295399"/>
    </source>
</evidence>
<evidence type="ECO:0000256" key="10">
    <source>
        <dbReference type="HAMAP-Rule" id="MF_02078"/>
    </source>
</evidence>
<feature type="transmembrane region" description="Helical" evidence="10">
    <location>
        <begin position="352"/>
        <end position="374"/>
    </location>
</feature>
<evidence type="ECO:0000256" key="8">
    <source>
        <dbReference type="ARBA" id="ARBA00060041"/>
    </source>
</evidence>
<protein>
    <recommendedName>
        <fullName evidence="10">Probable lipid II flippase MurJ</fullName>
    </recommendedName>
</protein>
<evidence type="ECO:0000256" key="6">
    <source>
        <dbReference type="ARBA" id="ARBA00022989"/>
    </source>
</evidence>
<comment type="caution">
    <text evidence="12">The sequence shown here is derived from an EMBL/GenBank/DDBJ whole genome shotgun (WGS) entry which is preliminary data.</text>
</comment>
<evidence type="ECO:0000256" key="3">
    <source>
        <dbReference type="ARBA" id="ARBA00022692"/>
    </source>
</evidence>
<proteinExistence type="inferred from homology"/>
<dbReference type="FunCoup" id="A0A4R2PPY0">
    <property type="interactions" value="313"/>
</dbReference>
<dbReference type="OrthoDB" id="9816572at2"/>
<name>A0A4R2PPY0_RHOSA</name>
<dbReference type="Proteomes" id="UP000295399">
    <property type="component" value="Unassembled WGS sequence"/>
</dbReference>
<feature type="transmembrane region" description="Helical" evidence="10">
    <location>
        <begin position="311"/>
        <end position="332"/>
    </location>
</feature>
<keyword evidence="10" id="KW-0997">Cell inner membrane</keyword>
<evidence type="ECO:0000256" key="2">
    <source>
        <dbReference type="ARBA" id="ARBA00022475"/>
    </source>
</evidence>
<feature type="transmembrane region" description="Helical" evidence="10">
    <location>
        <begin position="89"/>
        <end position="116"/>
    </location>
</feature>
<evidence type="ECO:0000256" key="1">
    <source>
        <dbReference type="ARBA" id="ARBA00004651"/>
    </source>
</evidence>
<dbReference type="UniPathway" id="UPA00219"/>
<keyword evidence="10 11" id="KW-0813">Transport</keyword>
<keyword evidence="13" id="KW-1185">Reference proteome</keyword>
<comment type="subcellular location">
    <subcellularLocation>
        <location evidence="10">Cell inner membrane</location>
        <topology evidence="10">Multi-pass membrane protein</topology>
    </subcellularLocation>
    <subcellularLocation>
        <location evidence="1">Cell membrane</location>
        <topology evidence="1">Multi-pass membrane protein</topology>
    </subcellularLocation>
</comment>
<accession>A0A4R2PPY0</accession>
<reference evidence="12 13" key="1">
    <citation type="submission" date="2019-03" db="EMBL/GenBank/DDBJ databases">
        <title>Genomic Encyclopedia of Type Strains, Phase IV (KMG-IV): sequencing the most valuable type-strain genomes for metagenomic binning, comparative biology and taxonomic classification.</title>
        <authorList>
            <person name="Goeker M."/>
        </authorList>
    </citation>
    <scope>NUCLEOTIDE SEQUENCE [LARGE SCALE GENOMIC DNA]</scope>
    <source>
        <strain evidence="12 13">DSM 2132</strain>
    </source>
</reference>
<dbReference type="InParanoid" id="A0A4R2PPY0"/>
<evidence type="ECO:0000256" key="7">
    <source>
        <dbReference type="ARBA" id="ARBA00023136"/>
    </source>
</evidence>
<feature type="transmembrane region" description="Helical" evidence="10">
    <location>
        <begin position="278"/>
        <end position="299"/>
    </location>
</feature>
<dbReference type="AlphaFoldDB" id="A0A4R2PPY0"/>
<dbReference type="Pfam" id="PF03023">
    <property type="entry name" value="MurJ"/>
    <property type="match status" value="1"/>
</dbReference>
<keyword evidence="6 10" id="KW-1133">Transmembrane helix</keyword>
<keyword evidence="10 11" id="KW-0961">Cell wall biogenesis/degradation</keyword>
<dbReference type="PANTHER" id="PTHR47019:SF1">
    <property type="entry name" value="LIPID II FLIPPASE MURJ"/>
    <property type="match status" value="1"/>
</dbReference>
<dbReference type="HAMAP" id="MF_02078">
    <property type="entry name" value="MurJ_MviN"/>
    <property type="match status" value="1"/>
</dbReference>
<feature type="transmembrane region" description="Helical" evidence="10">
    <location>
        <begin position="192"/>
        <end position="211"/>
    </location>
</feature>
<evidence type="ECO:0000256" key="4">
    <source>
        <dbReference type="ARBA" id="ARBA00022960"/>
    </source>
</evidence>
<organism evidence="12 13">
    <name type="scientific">Rhodothalassium salexigens DSM 2132</name>
    <dbReference type="NCBI Taxonomy" id="1188247"/>
    <lineage>
        <taxon>Bacteria</taxon>
        <taxon>Pseudomonadati</taxon>
        <taxon>Pseudomonadota</taxon>
        <taxon>Alphaproteobacteria</taxon>
        <taxon>Rhodothalassiales</taxon>
        <taxon>Rhodothalassiaceae</taxon>
        <taxon>Rhodothalassium</taxon>
    </lineage>
</organism>
<keyword evidence="5 10" id="KW-0573">Peptidoglycan synthesis</keyword>
<dbReference type="PIRSF" id="PIRSF002869">
    <property type="entry name" value="MviN"/>
    <property type="match status" value="1"/>
</dbReference>
<evidence type="ECO:0000256" key="5">
    <source>
        <dbReference type="ARBA" id="ARBA00022984"/>
    </source>
</evidence>
<dbReference type="InterPro" id="IPR004268">
    <property type="entry name" value="MurJ"/>
</dbReference>